<dbReference type="EMBL" id="JMCB01000015">
    <property type="protein sequence ID" value="KFE63871.1"/>
    <property type="molecule type" value="Genomic_DNA"/>
</dbReference>
<feature type="compositionally biased region" description="Polar residues" evidence="1">
    <location>
        <begin position="306"/>
        <end position="318"/>
    </location>
</feature>
<dbReference type="AlphaFoldDB" id="A0A085W858"/>
<sequence length="844" mass="88400">MSVAPISRKPVSPAPLSLERAAAAEKKPAVAPAAAKAPEPKQVVRAQVGDRFEASAASKVAGAVGALAKAAAQTVQPKDVAPRSVSGEDKAKAEVDVKTVADRRTEIEEAQKKLREETTKKADDVFAMADGKGFVPSGTEVKKLSDNQAELVRRNAKGELAERTVATKGPDGAVTLDTASYEDGANKRDKVDMRTDGSSRVQRAEWKGDKNEVSDLKSFDDIEKSRDQNLLYTSNEVHTDTKDNRLHVDEYAQADGGITGSRTAYFQQKGDKGIDNKLDKPFDYKKPVDRADSYTYSIPPPGADGSQGNPHYNRTQSFSQDNVQATSYVDRELDGHKKYAGEGPHNREDADRVRDEYGKHGGEDYDANDGTDKGKTPKRWLMELQKDPNSLQTQTFIEGTPKATTITNKTREGSTVREDYHGKTFKPDAKKAGELVDIHGQGSRTYAADGSIEKMDMKQLQADGSTLEQRYNSTRKPTDAGLELSESLETKLTQDNKTDTSLREDTSLLSGKGAQLLNSRNTVTSADGRQAVHETGKNGERMTLSGPGGKDPRDITDPENVKDDPDGKNLLLQASVSTANTVNSYANNGGARAVGMVADLSQDAKRLPGLASKVLGTEALSRGLEGARGGTGALAGVAGAVAGGLQLAEGIRNHNVPEIFKGLFDTGLGLKNIYDGGKTFQSAIKGVGDTATDATGTVSKGLGNWAKTLSNPKVGSAVTSAIFDSVKGMGGLGKVAGSAAQMGAKALGALKAMGGFANVAGAAASTGLGIMDIVNGAKDKDGAQIAKGAVGIAGGIGGAIAVGAIGGPLGMAVGAGIGLLAFGFGKLMDLISDKKHKIAELQIG</sequence>
<evidence type="ECO:0000256" key="1">
    <source>
        <dbReference type="SAM" id="MobiDB-lite"/>
    </source>
</evidence>
<feature type="region of interest" description="Disordered" evidence="1">
    <location>
        <begin position="493"/>
        <end position="567"/>
    </location>
</feature>
<protein>
    <submittedName>
        <fullName evidence="3">Uncharacterized protein</fullName>
    </submittedName>
</protein>
<keyword evidence="2" id="KW-0812">Transmembrane</keyword>
<feature type="compositionally biased region" description="Basic and acidic residues" evidence="1">
    <location>
        <begin position="530"/>
        <end position="540"/>
    </location>
</feature>
<name>A0A085W858_9BACT</name>
<evidence type="ECO:0000256" key="2">
    <source>
        <dbReference type="SAM" id="Phobius"/>
    </source>
</evidence>
<feature type="region of interest" description="Disordered" evidence="1">
    <location>
        <begin position="1"/>
        <end position="42"/>
    </location>
</feature>
<keyword evidence="2" id="KW-1133">Transmembrane helix</keyword>
<feature type="compositionally biased region" description="Low complexity" evidence="1">
    <location>
        <begin position="29"/>
        <end position="41"/>
    </location>
</feature>
<organism evidence="3 4">
    <name type="scientific">Hyalangium minutum</name>
    <dbReference type="NCBI Taxonomy" id="394096"/>
    <lineage>
        <taxon>Bacteria</taxon>
        <taxon>Pseudomonadati</taxon>
        <taxon>Myxococcota</taxon>
        <taxon>Myxococcia</taxon>
        <taxon>Myxococcales</taxon>
        <taxon>Cystobacterineae</taxon>
        <taxon>Archangiaceae</taxon>
        <taxon>Hyalangium</taxon>
    </lineage>
</organism>
<feature type="region of interest" description="Disordered" evidence="1">
    <location>
        <begin position="291"/>
        <end position="318"/>
    </location>
</feature>
<dbReference type="Proteomes" id="UP000028725">
    <property type="component" value="Unassembled WGS sequence"/>
</dbReference>
<feature type="compositionally biased region" description="Basic and acidic residues" evidence="1">
    <location>
        <begin position="86"/>
        <end position="97"/>
    </location>
</feature>
<proteinExistence type="predicted"/>
<feature type="compositionally biased region" description="Basic and acidic residues" evidence="1">
    <location>
        <begin position="493"/>
        <end position="506"/>
    </location>
</feature>
<keyword evidence="4" id="KW-1185">Reference proteome</keyword>
<feature type="compositionally biased region" description="Basic and acidic residues" evidence="1">
    <location>
        <begin position="550"/>
        <end position="567"/>
    </location>
</feature>
<feature type="region of interest" description="Disordered" evidence="1">
    <location>
        <begin position="184"/>
        <end position="212"/>
    </location>
</feature>
<dbReference type="STRING" id="394096.DB31_2283"/>
<evidence type="ECO:0000313" key="3">
    <source>
        <dbReference type="EMBL" id="KFE63871.1"/>
    </source>
</evidence>
<keyword evidence="2" id="KW-0472">Membrane</keyword>
<gene>
    <name evidence="3" type="ORF">DB31_2283</name>
</gene>
<reference evidence="3 4" key="1">
    <citation type="submission" date="2014-04" db="EMBL/GenBank/DDBJ databases">
        <title>Genome assembly of Hyalangium minutum DSM 14724.</title>
        <authorList>
            <person name="Sharma G."/>
            <person name="Subramanian S."/>
        </authorList>
    </citation>
    <scope>NUCLEOTIDE SEQUENCE [LARGE SCALE GENOMIC DNA]</scope>
    <source>
        <strain evidence="3 4">DSM 14724</strain>
    </source>
</reference>
<dbReference type="RefSeq" id="WP_044194931.1">
    <property type="nucleotide sequence ID" value="NZ_JMCB01000015.1"/>
</dbReference>
<feature type="compositionally biased region" description="Polar residues" evidence="1">
    <location>
        <begin position="516"/>
        <end position="527"/>
    </location>
</feature>
<evidence type="ECO:0000313" key="4">
    <source>
        <dbReference type="Proteomes" id="UP000028725"/>
    </source>
</evidence>
<dbReference type="OrthoDB" id="5478169at2"/>
<feature type="transmembrane region" description="Helical" evidence="2">
    <location>
        <begin position="809"/>
        <end position="828"/>
    </location>
</feature>
<feature type="region of interest" description="Disordered" evidence="1">
    <location>
        <begin position="72"/>
        <end position="97"/>
    </location>
</feature>
<comment type="caution">
    <text evidence="3">The sequence shown here is derived from an EMBL/GenBank/DDBJ whole genome shotgun (WGS) entry which is preliminary data.</text>
</comment>
<accession>A0A085W858</accession>